<gene>
    <name evidence="2" type="ordered locus">pRL80052</name>
</gene>
<dbReference type="Proteomes" id="UP000006575">
    <property type="component" value="Plasmid pRL8"/>
</dbReference>
<keyword evidence="1" id="KW-0732">Signal</keyword>
<evidence type="ECO:0000256" key="1">
    <source>
        <dbReference type="SAM" id="SignalP"/>
    </source>
</evidence>
<dbReference type="AlphaFoldDB" id="Q1M9G4"/>
<protein>
    <submittedName>
        <fullName evidence="2">Conserved hypothetical exported protein</fullName>
    </submittedName>
</protein>
<keyword evidence="3" id="KW-1185">Reference proteome</keyword>
<reference evidence="2 3" key="1">
    <citation type="journal article" date="2006" name="Genome Biol.">
        <title>The genome of Rhizobium leguminosarum has recognizable core and accessory components.</title>
        <authorList>
            <person name="Young J.W."/>
            <person name="Crossman L.C."/>
            <person name="Johnston A.W.B."/>
            <person name="Thomson N.R."/>
            <person name="Ghazoui Z.F."/>
            <person name="Hull K.H."/>
            <person name="Wexler M."/>
            <person name="Curson A.R.J."/>
            <person name="Todd J.D."/>
            <person name="Poole P.S."/>
            <person name="Mauchline T.H."/>
            <person name="East A.K."/>
            <person name="Quail M.A."/>
            <person name="Churcher C."/>
            <person name="Arrowsmith C."/>
            <person name="Cherevach A."/>
            <person name="Chillingworth T."/>
            <person name="Clarke K."/>
            <person name="Cronin A."/>
            <person name="Davis P."/>
            <person name="Fraser A."/>
            <person name="Hance Z."/>
            <person name="Hauser H."/>
            <person name="Jagels K."/>
            <person name="Moule S."/>
            <person name="Mungall K."/>
            <person name="Norbertczak H."/>
            <person name="Rabbinowitsch E."/>
            <person name="Sanders M."/>
            <person name="Simmonds M."/>
            <person name="Whitehead S."/>
            <person name="Parkhill J."/>
        </authorList>
    </citation>
    <scope>NUCLEOTIDE SEQUENCE [LARGE SCALE GENOMIC DNA]</scope>
    <source>
        <strain evidence="3">DSM 114642 / LMG 32736 / 3841</strain>
    </source>
</reference>
<dbReference type="KEGG" id="rle:pRL80052"/>
<geneLocation type="plasmid" evidence="2 3">
    <name>pRL8</name>
</geneLocation>
<proteinExistence type="predicted"/>
<sequence length="133" mass="13929">MVSLKYSATAMVVALNISAALILGAPAHAAEPTSTAQANVGLWVVLDAKAGKEEDVAQFLRGGRAIVQDEPATIAWYAVRLSKTQFAIFDTFPDEAGRSAHLAGKVAAALMAKAPELLDHAPTISKIDIMATK</sequence>
<evidence type="ECO:0000313" key="3">
    <source>
        <dbReference type="Proteomes" id="UP000006575"/>
    </source>
</evidence>
<name>Q1M9G4_RHIJ3</name>
<dbReference type="SUPFAM" id="SSF54909">
    <property type="entry name" value="Dimeric alpha+beta barrel"/>
    <property type="match status" value="1"/>
</dbReference>
<dbReference type="HOGENOM" id="CLU_148789_1_0_5"/>
<dbReference type="EnsemblBacteria" id="CAK02852">
    <property type="protein sequence ID" value="CAK02852"/>
    <property type="gene ID" value="pRL80052"/>
</dbReference>
<keyword evidence="2" id="KW-0614">Plasmid</keyword>
<accession>Q1M9G4</accession>
<organism evidence="2 3">
    <name type="scientific">Rhizobium johnstonii (strain DSM 114642 / LMG 32736 / 3841)</name>
    <name type="common">Rhizobium leguminosarum bv. viciae</name>
    <dbReference type="NCBI Taxonomy" id="216596"/>
    <lineage>
        <taxon>Bacteria</taxon>
        <taxon>Pseudomonadati</taxon>
        <taxon>Pseudomonadota</taxon>
        <taxon>Alphaproteobacteria</taxon>
        <taxon>Hyphomicrobiales</taxon>
        <taxon>Rhizobiaceae</taxon>
        <taxon>Rhizobium/Agrobacterium group</taxon>
        <taxon>Rhizobium</taxon>
        <taxon>Rhizobium johnstonii</taxon>
    </lineage>
</organism>
<feature type="chain" id="PRO_5004194081" evidence="1">
    <location>
        <begin position="30"/>
        <end position="133"/>
    </location>
</feature>
<dbReference type="Gene3D" id="3.30.70.100">
    <property type="match status" value="1"/>
</dbReference>
<evidence type="ECO:0000313" key="2">
    <source>
        <dbReference type="EMBL" id="CAK02852.1"/>
    </source>
</evidence>
<dbReference type="InterPro" id="IPR011008">
    <property type="entry name" value="Dimeric_a/b-barrel"/>
</dbReference>
<feature type="signal peptide" evidence="1">
    <location>
        <begin position="1"/>
        <end position="29"/>
    </location>
</feature>
<dbReference type="EMBL" id="AM236082">
    <property type="protein sequence ID" value="CAK02852.1"/>
    <property type="molecule type" value="Genomic_DNA"/>
</dbReference>
<dbReference type="eggNOG" id="COG1359">
    <property type="taxonomic scope" value="Bacteria"/>
</dbReference>